<evidence type="ECO:0000256" key="5">
    <source>
        <dbReference type="ARBA" id="ARBA00022801"/>
    </source>
</evidence>
<dbReference type="GeneID" id="100023827"/>
<dbReference type="SUPFAM" id="SSF54001">
    <property type="entry name" value="Cysteine proteinases"/>
    <property type="match status" value="1"/>
</dbReference>
<dbReference type="SMART" id="SM00645">
    <property type="entry name" value="Pept_C1"/>
    <property type="match status" value="1"/>
</dbReference>
<gene>
    <name evidence="17" type="primary">CTSO</name>
</gene>
<dbReference type="HOGENOM" id="CLU_012184_1_3_1"/>
<reference evidence="17 18" key="1">
    <citation type="journal article" date="2007" name="Nature">
        <title>Genome of the marsupial Monodelphis domestica reveals innovation in non-coding sequences.</title>
        <authorList>
            <person name="Mikkelsen T.S."/>
            <person name="Wakefield M.J."/>
            <person name="Aken B."/>
            <person name="Amemiya C.T."/>
            <person name="Chang J.L."/>
            <person name="Duke S."/>
            <person name="Garber M."/>
            <person name="Gentles A.J."/>
            <person name="Goodstadt L."/>
            <person name="Heger A."/>
            <person name="Jurka J."/>
            <person name="Kamal M."/>
            <person name="Mauceli E."/>
            <person name="Searle S.M."/>
            <person name="Sharpe T."/>
            <person name="Baker M.L."/>
            <person name="Batzer M.A."/>
            <person name="Benos P.V."/>
            <person name="Belov K."/>
            <person name="Clamp M."/>
            <person name="Cook A."/>
            <person name="Cuff J."/>
            <person name="Das R."/>
            <person name="Davidow L."/>
            <person name="Deakin J.E."/>
            <person name="Fazzari M.J."/>
            <person name="Glass J.L."/>
            <person name="Grabherr M."/>
            <person name="Greally J.M."/>
            <person name="Gu W."/>
            <person name="Hore T.A."/>
            <person name="Huttley G.A."/>
            <person name="Kleber M."/>
            <person name="Jirtle R.L."/>
            <person name="Koina E."/>
            <person name="Lee J.T."/>
            <person name="Mahony S."/>
            <person name="Marra M.A."/>
            <person name="Miller R.D."/>
            <person name="Nicholls R.D."/>
            <person name="Oda M."/>
            <person name="Papenfuss A.T."/>
            <person name="Parra Z.E."/>
            <person name="Pollock D.D."/>
            <person name="Ray D.A."/>
            <person name="Schein J.E."/>
            <person name="Speed T.P."/>
            <person name="Thompson K."/>
            <person name="VandeBerg J.L."/>
            <person name="Wade C.M."/>
            <person name="Walker J.A."/>
            <person name="Waters P.D."/>
            <person name="Webber C."/>
            <person name="Weidman J.R."/>
            <person name="Xie X."/>
            <person name="Zody M.C."/>
            <person name="Baldwin J."/>
            <person name="Abdouelleil A."/>
            <person name="Abdulkadir J."/>
            <person name="Abebe A."/>
            <person name="Abera B."/>
            <person name="Abreu J."/>
            <person name="Acer S.C."/>
            <person name="Aftuck L."/>
            <person name="Alexander A."/>
            <person name="An P."/>
            <person name="Anderson E."/>
            <person name="Anderson S."/>
            <person name="Arachi H."/>
            <person name="Azer M."/>
            <person name="Bachantsang P."/>
            <person name="Barry A."/>
            <person name="Bayul T."/>
            <person name="Berlin A."/>
            <person name="Bessette D."/>
            <person name="Bloom T."/>
            <person name="Bloom T."/>
            <person name="Boguslavskiy L."/>
            <person name="Bonnet C."/>
            <person name="Boukhgalter B."/>
            <person name="Bourzgui I."/>
            <person name="Brown A."/>
            <person name="Cahill P."/>
            <person name="Channer S."/>
            <person name="Cheshatsang Y."/>
            <person name="Chuda L."/>
            <person name="Citroen M."/>
            <person name="Collymore A."/>
            <person name="Cooke P."/>
            <person name="Costello M."/>
            <person name="D'Aco K."/>
            <person name="Daza R."/>
            <person name="De Haan G."/>
            <person name="DeGray S."/>
            <person name="DeMaso C."/>
            <person name="Dhargay N."/>
            <person name="Dooley K."/>
            <person name="Dooley E."/>
            <person name="Doricent M."/>
            <person name="Dorje P."/>
            <person name="Dorjee K."/>
            <person name="Dupes A."/>
            <person name="Elong R."/>
            <person name="Falk J."/>
            <person name="Farina A."/>
            <person name="Faro S."/>
            <person name="Ferguson D."/>
            <person name="Fisher S."/>
            <person name="Foley C.D."/>
            <person name="Franke A."/>
            <person name="Friedrich D."/>
            <person name="Gadbois L."/>
            <person name="Gearin G."/>
            <person name="Gearin C.R."/>
            <person name="Giannoukos G."/>
            <person name="Goode T."/>
            <person name="Graham J."/>
            <person name="Grandbois E."/>
            <person name="Grewal S."/>
            <person name="Gyaltsen K."/>
            <person name="Hafez N."/>
            <person name="Hagos B."/>
            <person name="Hall J."/>
            <person name="Henson C."/>
            <person name="Hollinger A."/>
            <person name="Honan T."/>
            <person name="Huard M.D."/>
            <person name="Hughes L."/>
            <person name="Hurhula B."/>
            <person name="Husby M.E."/>
            <person name="Kamat A."/>
            <person name="Kanga B."/>
            <person name="Kashin S."/>
            <person name="Khazanovich D."/>
            <person name="Kisner P."/>
            <person name="Lance K."/>
            <person name="Lara M."/>
            <person name="Lee W."/>
            <person name="Lennon N."/>
            <person name="Letendre F."/>
            <person name="LeVine R."/>
            <person name="Lipovsky A."/>
            <person name="Liu X."/>
            <person name="Liu J."/>
            <person name="Liu S."/>
            <person name="Lokyitsang T."/>
            <person name="Lokyitsang Y."/>
            <person name="Lubonja R."/>
            <person name="Lui A."/>
            <person name="MacDonald P."/>
            <person name="Magnisalis V."/>
            <person name="Maru K."/>
            <person name="Matthews C."/>
            <person name="McCusker W."/>
            <person name="McDonough S."/>
            <person name="Mehta T."/>
            <person name="Meldrim J."/>
            <person name="Meneus L."/>
            <person name="Mihai O."/>
            <person name="Mihalev A."/>
            <person name="Mihova T."/>
            <person name="Mittelman R."/>
            <person name="Mlenga V."/>
            <person name="Montmayeur A."/>
            <person name="Mulrain L."/>
            <person name="Navidi A."/>
            <person name="Naylor J."/>
            <person name="Negash T."/>
            <person name="Nguyen T."/>
            <person name="Nguyen N."/>
            <person name="Nicol R."/>
            <person name="Norbu C."/>
            <person name="Norbu N."/>
            <person name="Novod N."/>
            <person name="O'Neill B."/>
            <person name="Osman S."/>
            <person name="Markiewicz E."/>
            <person name="Oyono O.L."/>
            <person name="Patti C."/>
            <person name="Phunkhang P."/>
            <person name="Pierre F."/>
            <person name="Priest M."/>
            <person name="Raghuraman S."/>
            <person name="Rege F."/>
            <person name="Reyes R."/>
            <person name="Rise C."/>
            <person name="Rogov P."/>
            <person name="Ross K."/>
            <person name="Ryan E."/>
            <person name="Settipalli S."/>
            <person name="Shea T."/>
            <person name="Sherpa N."/>
            <person name="Shi L."/>
            <person name="Shih D."/>
            <person name="Sparrow T."/>
            <person name="Spaulding J."/>
            <person name="Stalker J."/>
            <person name="Stange-Thomann N."/>
            <person name="Stavropoulos S."/>
            <person name="Stone C."/>
            <person name="Strader C."/>
            <person name="Tesfaye S."/>
            <person name="Thomson T."/>
            <person name="Thoulutsang Y."/>
            <person name="Thoulutsang D."/>
            <person name="Topham K."/>
            <person name="Topping I."/>
            <person name="Tsamla T."/>
            <person name="Vassiliev H."/>
            <person name="Vo A."/>
            <person name="Wangchuk T."/>
            <person name="Wangdi T."/>
            <person name="Weiand M."/>
            <person name="Wilkinson J."/>
            <person name="Wilson A."/>
            <person name="Yadav S."/>
            <person name="Young G."/>
            <person name="Yu Q."/>
            <person name="Zembek L."/>
            <person name="Zhong D."/>
            <person name="Zimmer A."/>
            <person name="Zwirko Z."/>
            <person name="Jaffe D.B."/>
            <person name="Alvarez P."/>
            <person name="Brockman W."/>
            <person name="Butler J."/>
            <person name="Chin C."/>
            <person name="Gnerre S."/>
            <person name="MacCallum I."/>
            <person name="Graves J.A."/>
            <person name="Ponting C.P."/>
            <person name="Breen M."/>
            <person name="Samollow P.B."/>
            <person name="Lander E.S."/>
            <person name="Lindblad-Toh K."/>
        </authorList>
    </citation>
    <scope>NUCLEOTIDE SEQUENCE [LARGE SCALE GENOMIC DNA]</scope>
</reference>
<dbReference type="InParanoid" id="F6S7Q0"/>
<dbReference type="AlphaFoldDB" id="F6S7Q0"/>
<dbReference type="FunCoup" id="F6S7Q0">
    <property type="interactions" value="35"/>
</dbReference>
<dbReference type="GeneTree" id="ENSGT00940000159253"/>
<dbReference type="OMA" id="SAVEWHW"/>
<evidence type="ECO:0000256" key="11">
    <source>
        <dbReference type="ARBA" id="ARBA00051025"/>
    </source>
</evidence>
<dbReference type="PRINTS" id="PR00705">
    <property type="entry name" value="PAPAIN"/>
</dbReference>
<comment type="function">
    <text evidence="12">Proteolytic enzyme possibly involved in normal cellular protein degradation and turnover.</text>
</comment>
<evidence type="ECO:0000313" key="18">
    <source>
        <dbReference type="Proteomes" id="UP000002280"/>
    </source>
</evidence>
<evidence type="ECO:0000256" key="12">
    <source>
        <dbReference type="ARBA" id="ARBA00053492"/>
    </source>
</evidence>
<evidence type="ECO:0000256" key="10">
    <source>
        <dbReference type="ARBA" id="ARBA00023228"/>
    </source>
</evidence>
<name>F6S7Q0_MONDO</name>
<evidence type="ECO:0000313" key="17">
    <source>
        <dbReference type="Ensembl" id="ENSMODP00000002069.4"/>
    </source>
</evidence>
<evidence type="ECO:0000256" key="4">
    <source>
        <dbReference type="ARBA" id="ARBA00022729"/>
    </source>
</evidence>
<keyword evidence="8" id="KW-1015">Disulfide bond</keyword>
<dbReference type="InterPro" id="IPR013128">
    <property type="entry name" value="Peptidase_C1A"/>
</dbReference>
<evidence type="ECO:0000256" key="6">
    <source>
        <dbReference type="ARBA" id="ARBA00022807"/>
    </source>
</evidence>
<comment type="subcellular location">
    <subcellularLocation>
        <location evidence="1">Lysosome</location>
    </subcellularLocation>
</comment>
<dbReference type="FunFam" id="3.90.70.10:FF:000079">
    <property type="entry name" value="Cathepsin O"/>
    <property type="match status" value="1"/>
</dbReference>
<dbReference type="Gene3D" id="3.90.70.10">
    <property type="entry name" value="Cysteine proteinases"/>
    <property type="match status" value="1"/>
</dbReference>
<dbReference type="Proteomes" id="UP000002280">
    <property type="component" value="Chromosome 5"/>
</dbReference>
<keyword evidence="4" id="KW-0732">Signal</keyword>
<keyword evidence="10" id="KW-0458">Lysosome</keyword>
<dbReference type="PROSITE" id="PS00139">
    <property type="entry name" value="THIOL_PROTEASE_CYS"/>
    <property type="match status" value="1"/>
</dbReference>
<accession>F6S7Q0</accession>
<protein>
    <recommendedName>
        <fullName evidence="14">Cathepsin O</fullName>
        <ecNumber evidence="13">3.4.22.42</ecNumber>
    </recommendedName>
</protein>
<keyword evidence="3" id="KW-0645">Protease</keyword>
<dbReference type="eggNOG" id="KOG1542">
    <property type="taxonomic scope" value="Eukaryota"/>
</dbReference>
<dbReference type="CDD" id="cd02248">
    <property type="entry name" value="Peptidase_C1A"/>
    <property type="match status" value="1"/>
</dbReference>
<feature type="domain" description="Peptidase C1A papain C-terminal" evidence="16">
    <location>
        <begin position="201"/>
        <end position="413"/>
    </location>
</feature>
<evidence type="ECO:0000256" key="7">
    <source>
        <dbReference type="ARBA" id="ARBA00023145"/>
    </source>
</evidence>
<dbReference type="KEGG" id="mdo:100023827"/>
<evidence type="ECO:0000259" key="16">
    <source>
        <dbReference type="SMART" id="SM00645"/>
    </source>
</evidence>
<dbReference type="PANTHER" id="PTHR12411">
    <property type="entry name" value="CYSTEINE PROTEASE FAMILY C1-RELATED"/>
    <property type="match status" value="1"/>
</dbReference>
<dbReference type="RefSeq" id="XP_001375261.1">
    <property type="nucleotide sequence ID" value="XM_001375224.3"/>
</dbReference>
<dbReference type="CTD" id="1519"/>
<dbReference type="InterPro" id="IPR000668">
    <property type="entry name" value="Peptidase_C1A_C"/>
</dbReference>
<evidence type="ECO:0000256" key="1">
    <source>
        <dbReference type="ARBA" id="ARBA00004371"/>
    </source>
</evidence>
<feature type="compositionally biased region" description="Polar residues" evidence="15">
    <location>
        <begin position="25"/>
        <end position="35"/>
    </location>
</feature>
<dbReference type="STRING" id="13616.ENSMODP00000002069"/>
<dbReference type="Pfam" id="PF00112">
    <property type="entry name" value="Peptidase_C1"/>
    <property type="match status" value="1"/>
</dbReference>
<comment type="similarity">
    <text evidence="2">Belongs to the peptidase C1 family.</text>
</comment>
<dbReference type="InterPro" id="IPR025660">
    <property type="entry name" value="Pept_his_AS"/>
</dbReference>
<sequence>MSLKLQEKFIGGAPPGRSGGALRPTQRQQPCSPAQSCAGLRKGRPCSPSPVHSWRGRNLQIERESRPDEPGGSPPLNPMKPPGLQWLWLFWSCSCSLGSGHPSLSRGAVSGAAAAAANRSHSSQTPPERSENRSTAFRESLKRHHYLNSFSSSDNTSAIYGINQFSYLFPEEFKDIYLRSKPSVLPLYSEALKMPTTHMPLPVRFDWRDKHVVTKVRNQQMCGGCWAFSVVGSIESAYAIKGESLEDLSVQQVIDCSYNNFGCSGGSTVNALNWLNKTQVRLVKDSEYSFKAQTGLCHYFSGSHAGVSIKDYSSYDFSGKENEMANVLLAFGPLAVIVDAVSWQDYLGGIIQHHCSSGEANHAVLITGFDRTGNTPYWIVRNSWGTSWGVDGYAFVKMGANVCGIADLVSAVFV</sequence>
<keyword evidence="9" id="KW-0325">Glycoprotein</keyword>
<evidence type="ECO:0000256" key="13">
    <source>
        <dbReference type="ARBA" id="ARBA00066464"/>
    </source>
</evidence>
<proteinExistence type="inferred from homology"/>
<reference evidence="17" key="3">
    <citation type="submission" date="2025-09" db="UniProtKB">
        <authorList>
            <consortium name="Ensembl"/>
        </authorList>
    </citation>
    <scope>IDENTIFICATION</scope>
</reference>
<keyword evidence="18" id="KW-1185">Reference proteome</keyword>
<evidence type="ECO:0000256" key="9">
    <source>
        <dbReference type="ARBA" id="ARBA00023180"/>
    </source>
</evidence>
<dbReference type="GO" id="GO:0051603">
    <property type="term" value="P:proteolysis involved in protein catabolic process"/>
    <property type="evidence" value="ECO:0000318"/>
    <property type="project" value="GO_Central"/>
</dbReference>
<evidence type="ECO:0000256" key="15">
    <source>
        <dbReference type="SAM" id="MobiDB-lite"/>
    </source>
</evidence>
<evidence type="ECO:0000256" key="14">
    <source>
        <dbReference type="ARBA" id="ARBA00072046"/>
    </source>
</evidence>
<evidence type="ECO:0000256" key="8">
    <source>
        <dbReference type="ARBA" id="ARBA00023157"/>
    </source>
</evidence>
<dbReference type="GO" id="GO:0005764">
    <property type="term" value="C:lysosome"/>
    <property type="evidence" value="ECO:0000318"/>
    <property type="project" value="GO_Central"/>
</dbReference>
<feature type="region of interest" description="Disordered" evidence="15">
    <location>
        <begin position="115"/>
        <end position="136"/>
    </location>
</feature>
<comment type="catalytic activity">
    <reaction evidence="11">
        <text>The recombinant human enzyme hydrolyzes synthetic endopeptidase substrates including Z-Phe-Arg-NHMec and Z-Arg-Arg-NHMec.</text>
        <dbReference type="EC" id="3.4.22.42"/>
    </reaction>
</comment>
<feature type="region of interest" description="Disordered" evidence="15">
    <location>
        <begin position="1"/>
        <end position="58"/>
    </location>
</feature>
<dbReference type="OrthoDB" id="498368at2759"/>
<organism evidence="17 18">
    <name type="scientific">Monodelphis domestica</name>
    <name type="common">Gray short-tailed opossum</name>
    <dbReference type="NCBI Taxonomy" id="13616"/>
    <lineage>
        <taxon>Eukaryota</taxon>
        <taxon>Metazoa</taxon>
        <taxon>Chordata</taxon>
        <taxon>Craniata</taxon>
        <taxon>Vertebrata</taxon>
        <taxon>Euteleostomi</taxon>
        <taxon>Mammalia</taxon>
        <taxon>Metatheria</taxon>
        <taxon>Didelphimorphia</taxon>
        <taxon>Didelphidae</taxon>
        <taxon>Monodelphis</taxon>
    </lineage>
</organism>
<dbReference type="InterPro" id="IPR039417">
    <property type="entry name" value="Peptidase_C1A_papain-like"/>
</dbReference>
<dbReference type="Ensembl" id="ENSMODT00000002112.4">
    <property type="protein sequence ID" value="ENSMODP00000002069.4"/>
    <property type="gene ID" value="ENSMODG00000001694.4"/>
</dbReference>
<evidence type="ECO:0000256" key="2">
    <source>
        <dbReference type="ARBA" id="ARBA00008455"/>
    </source>
</evidence>
<dbReference type="GO" id="GO:0004197">
    <property type="term" value="F:cysteine-type endopeptidase activity"/>
    <property type="evidence" value="ECO:0000318"/>
    <property type="project" value="GO_Central"/>
</dbReference>
<dbReference type="InterPro" id="IPR000169">
    <property type="entry name" value="Pept_cys_AS"/>
</dbReference>
<dbReference type="PROSITE" id="PS00639">
    <property type="entry name" value="THIOL_PROTEASE_HIS"/>
    <property type="match status" value="1"/>
</dbReference>
<keyword evidence="6" id="KW-0788">Thiol protease</keyword>
<dbReference type="InterPro" id="IPR038765">
    <property type="entry name" value="Papain-like_cys_pep_sf"/>
</dbReference>
<keyword evidence="7" id="KW-0865">Zymogen</keyword>
<evidence type="ECO:0000256" key="3">
    <source>
        <dbReference type="ARBA" id="ARBA00022670"/>
    </source>
</evidence>
<dbReference type="MEROPS" id="C01.035"/>
<dbReference type="GO" id="GO:0005615">
    <property type="term" value="C:extracellular space"/>
    <property type="evidence" value="ECO:0000318"/>
    <property type="project" value="GO_Central"/>
</dbReference>
<dbReference type="Bgee" id="ENSMODG00000001694">
    <property type="expression patterns" value="Expressed in spermatid and 18 other cell types or tissues"/>
</dbReference>
<reference evidence="17" key="2">
    <citation type="submission" date="2025-08" db="UniProtKB">
        <authorList>
            <consortium name="Ensembl"/>
        </authorList>
    </citation>
    <scope>IDENTIFICATION</scope>
</reference>
<dbReference type="EC" id="3.4.22.42" evidence="13"/>
<keyword evidence="5" id="KW-0378">Hydrolase</keyword>